<accession>A0AAW2WUD6</accession>
<proteinExistence type="predicted"/>
<dbReference type="PANTHER" id="PTHR33116">
    <property type="entry name" value="REVERSE TRANSCRIPTASE ZINC-BINDING DOMAIN-CONTAINING PROTEIN-RELATED-RELATED"/>
    <property type="match status" value="1"/>
</dbReference>
<reference evidence="2" key="1">
    <citation type="submission" date="2020-06" db="EMBL/GenBank/DDBJ databases">
        <authorList>
            <person name="Li T."/>
            <person name="Hu X."/>
            <person name="Zhang T."/>
            <person name="Song X."/>
            <person name="Zhang H."/>
            <person name="Dai N."/>
            <person name="Sheng W."/>
            <person name="Hou X."/>
            <person name="Wei L."/>
        </authorList>
    </citation>
    <scope>NUCLEOTIDE SEQUENCE</scope>
    <source>
        <strain evidence="2">KEN1</strain>
        <tissue evidence="2">Leaf</tissue>
    </source>
</reference>
<name>A0AAW2WUD6_9LAMI</name>
<dbReference type="InterPro" id="IPR043502">
    <property type="entry name" value="DNA/RNA_pol_sf"/>
</dbReference>
<keyword evidence="2" id="KW-0808">Transferase</keyword>
<reference evidence="2" key="2">
    <citation type="journal article" date="2024" name="Plant">
        <title>Genomic evolution and insights into agronomic trait innovations of Sesamum species.</title>
        <authorList>
            <person name="Miao H."/>
            <person name="Wang L."/>
            <person name="Qu L."/>
            <person name="Liu H."/>
            <person name="Sun Y."/>
            <person name="Le M."/>
            <person name="Wang Q."/>
            <person name="Wei S."/>
            <person name="Zheng Y."/>
            <person name="Lin W."/>
            <person name="Duan Y."/>
            <person name="Cao H."/>
            <person name="Xiong S."/>
            <person name="Wang X."/>
            <person name="Wei L."/>
            <person name="Li C."/>
            <person name="Ma Q."/>
            <person name="Ju M."/>
            <person name="Zhao R."/>
            <person name="Li G."/>
            <person name="Mu C."/>
            <person name="Tian Q."/>
            <person name="Mei H."/>
            <person name="Zhang T."/>
            <person name="Gao T."/>
            <person name="Zhang H."/>
        </authorList>
    </citation>
    <scope>NUCLEOTIDE SEQUENCE</scope>
    <source>
        <strain evidence="2">KEN1</strain>
    </source>
</reference>
<evidence type="ECO:0000259" key="1">
    <source>
        <dbReference type="PROSITE" id="PS50878"/>
    </source>
</evidence>
<sequence>MISDNILLAQELFAGYSQQRTPPRCAMKVDLRKAYDTVEWDFLLATLQLFGFPLTFIKWIEECVTTCSFSVCLNGNIHGFFGGARGLRQGDPMSPYLFVLVMEVLRMILQQLIEQDEEFTFHWKCRDIGLFHLSFADDLLLFSSADEFSVGLFQRGLQVFAGLSGLCANPAKSQLIISKSAQPHRDQLLHLLGFQEGTLPVRYLGLPLISSRLTLLDCQPLLQKIDKRIGTWVGIPLSFAARVQLIKSVLMAFNVYWGSTFILPKGVVRQIEKWLRTFLWKGTMASGYAKVAWRIFCLPVEEGGQGIRDIQTLNYSLMCRRLWDIVVERSDSIWVKWIRHYRLRYYSVWTVNIRIGSWAWWKLIRLRILMEPHVEYLVGDGHSFSLWHDPWHSLGPLIHRFPRGPQVTGTGAHDSLDTVILDGEWNWPPITDFLCLEIVQSLPSIGNREDCIRWRPTGGTMTSRDAYAMLRPPGPMCLSTVRRFVSFHWLSRGWEADILWATRRWRGKHVVNAAYRTLLASLVYHIWQERNGQRFQQIERPAAMLGG</sequence>
<dbReference type="SUPFAM" id="SSF56672">
    <property type="entry name" value="DNA/RNA polymerases"/>
    <property type="match status" value="1"/>
</dbReference>
<dbReference type="InterPro" id="IPR000477">
    <property type="entry name" value="RT_dom"/>
</dbReference>
<dbReference type="AlphaFoldDB" id="A0AAW2WUD6"/>
<protein>
    <submittedName>
        <fullName evidence="2">LINE-1 reverse transcriptase</fullName>
    </submittedName>
</protein>
<dbReference type="EMBL" id="JACGWN010000007">
    <property type="protein sequence ID" value="KAL0444876.1"/>
    <property type="molecule type" value="Genomic_DNA"/>
</dbReference>
<dbReference type="CDD" id="cd01650">
    <property type="entry name" value="RT_nLTR_like"/>
    <property type="match status" value="1"/>
</dbReference>
<keyword evidence="2" id="KW-0695">RNA-directed DNA polymerase</keyword>
<dbReference type="PROSITE" id="PS50878">
    <property type="entry name" value="RT_POL"/>
    <property type="match status" value="1"/>
</dbReference>
<evidence type="ECO:0000313" key="2">
    <source>
        <dbReference type="EMBL" id="KAL0444876.1"/>
    </source>
</evidence>
<gene>
    <name evidence="2" type="ORF">Slati_2210300</name>
</gene>
<feature type="domain" description="Reverse transcriptase" evidence="1">
    <location>
        <begin position="1"/>
        <end position="208"/>
    </location>
</feature>
<dbReference type="GO" id="GO:0003964">
    <property type="term" value="F:RNA-directed DNA polymerase activity"/>
    <property type="evidence" value="ECO:0007669"/>
    <property type="project" value="UniProtKB-KW"/>
</dbReference>
<keyword evidence="2" id="KW-0548">Nucleotidyltransferase</keyword>
<dbReference type="PANTHER" id="PTHR33116:SF84">
    <property type="entry name" value="RNA-DIRECTED DNA POLYMERASE"/>
    <property type="match status" value="1"/>
</dbReference>
<dbReference type="Pfam" id="PF00078">
    <property type="entry name" value="RVT_1"/>
    <property type="match status" value="1"/>
</dbReference>
<comment type="caution">
    <text evidence="2">The sequence shown here is derived from an EMBL/GenBank/DDBJ whole genome shotgun (WGS) entry which is preliminary data.</text>
</comment>
<organism evidence="2">
    <name type="scientific">Sesamum latifolium</name>
    <dbReference type="NCBI Taxonomy" id="2727402"/>
    <lineage>
        <taxon>Eukaryota</taxon>
        <taxon>Viridiplantae</taxon>
        <taxon>Streptophyta</taxon>
        <taxon>Embryophyta</taxon>
        <taxon>Tracheophyta</taxon>
        <taxon>Spermatophyta</taxon>
        <taxon>Magnoliopsida</taxon>
        <taxon>eudicotyledons</taxon>
        <taxon>Gunneridae</taxon>
        <taxon>Pentapetalae</taxon>
        <taxon>asterids</taxon>
        <taxon>lamiids</taxon>
        <taxon>Lamiales</taxon>
        <taxon>Pedaliaceae</taxon>
        <taxon>Sesamum</taxon>
    </lineage>
</organism>